<dbReference type="InterPro" id="IPR045498">
    <property type="entry name" value="HflX_C"/>
</dbReference>
<dbReference type="GO" id="GO:0005737">
    <property type="term" value="C:cytoplasm"/>
    <property type="evidence" value="ECO:0007669"/>
    <property type="project" value="UniProtKB-SubCell"/>
</dbReference>
<feature type="binding site" evidence="7">
    <location>
        <begin position="354"/>
        <end position="356"/>
    </location>
    <ligand>
        <name>GTP</name>
        <dbReference type="ChEBI" id="CHEBI:37565"/>
    </ligand>
</feature>
<dbReference type="GO" id="GO:0043022">
    <property type="term" value="F:ribosome binding"/>
    <property type="evidence" value="ECO:0007669"/>
    <property type="project" value="TreeGrafter"/>
</dbReference>
<evidence type="ECO:0000256" key="9">
    <source>
        <dbReference type="SAM" id="Coils"/>
    </source>
</evidence>
<name>A0A1M6GTI5_9FIRM</name>
<dbReference type="CDD" id="cd01878">
    <property type="entry name" value="HflX"/>
    <property type="match status" value="1"/>
</dbReference>
<dbReference type="InterPro" id="IPR025121">
    <property type="entry name" value="GTPase_HflX_N"/>
</dbReference>
<feature type="binding site" evidence="7">
    <location>
        <begin position="218"/>
        <end position="225"/>
    </location>
    <ligand>
        <name>GTP</name>
        <dbReference type="ChEBI" id="CHEBI:37565"/>
    </ligand>
</feature>
<dbReference type="InterPro" id="IPR042108">
    <property type="entry name" value="GTPase_HflX_N_sf"/>
</dbReference>
<dbReference type="GO" id="GO:0046872">
    <property type="term" value="F:metal ion binding"/>
    <property type="evidence" value="ECO:0007669"/>
    <property type="project" value="UniProtKB-KW"/>
</dbReference>
<dbReference type="Pfam" id="PF19275">
    <property type="entry name" value="HflX_C"/>
    <property type="match status" value="1"/>
</dbReference>
<protein>
    <recommendedName>
        <fullName evidence="6">GTPase HflX</fullName>
    </recommendedName>
    <alternativeName>
        <fullName evidence="6">GTP-binding protein HflX</fullName>
    </alternativeName>
</protein>
<dbReference type="InterPro" id="IPR027417">
    <property type="entry name" value="P-loop_NTPase"/>
</dbReference>
<feature type="binding site" evidence="8">
    <location>
        <position position="225"/>
    </location>
    <ligand>
        <name>Mg(2+)</name>
        <dbReference type="ChEBI" id="CHEBI:18420"/>
    </ligand>
</feature>
<feature type="binding site" evidence="7">
    <location>
        <begin position="243"/>
        <end position="247"/>
    </location>
    <ligand>
        <name>GTP</name>
        <dbReference type="ChEBI" id="CHEBI:37565"/>
    </ligand>
</feature>
<evidence type="ECO:0000313" key="12">
    <source>
        <dbReference type="Proteomes" id="UP000184529"/>
    </source>
</evidence>
<dbReference type="AlphaFoldDB" id="A0A1M6GTI5"/>
<evidence type="ECO:0000256" key="4">
    <source>
        <dbReference type="ARBA" id="ARBA00022842"/>
    </source>
</evidence>
<dbReference type="PANTHER" id="PTHR10229:SF0">
    <property type="entry name" value="GTP-BINDING PROTEIN 6-RELATED"/>
    <property type="match status" value="1"/>
</dbReference>
<keyword evidence="12" id="KW-1185">Reference proteome</keyword>
<dbReference type="InterPro" id="IPR030394">
    <property type="entry name" value="G_HFLX_dom"/>
</dbReference>
<dbReference type="Pfam" id="PF13167">
    <property type="entry name" value="GTP-bdg_N"/>
    <property type="match status" value="1"/>
</dbReference>
<dbReference type="FunFam" id="3.40.50.300:FF:000173">
    <property type="entry name" value="GTPase HflX"/>
    <property type="match status" value="1"/>
</dbReference>
<evidence type="ECO:0000256" key="1">
    <source>
        <dbReference type="ARBA" id="ARBA00022490"/>
    </source>
</evidence>
<comment type="cofactor">
    <cofactor evidence="8">
        <name>Mg(2+)</name>
        <dbReference type="ChEBI" id="CHEBI:18420"/>
    </cofactor>
</comment>
<comment type="function">
    <text evidence="6">GTPase that associates with the 50S ribosomal subunit and may have a role during protein synthesis or ribosome biogenesis.</text>
</comment>
<comment type="subcellular location">
    <subcellularLocation>
        <location evidence="6">Cytoplasm</location>
    </subcellularLocation>
    <text evidence="6">May associate with membranes.</text>
</comment>
<evidence type="ECO:0000256" key="6">
    <source>
        <dbReference type="HAMAP-Rule" id="MF_00900"/>
    </source>
</evidence>
<dbReference type="PRINTS" id="PR00326">
    <property type="entry name" value="GTP1OBG"/>
</dbReference>
<evidence type="ECO:0000256" key="5">
    <source>
        <dbReference type="ARBA" id="ARBA00023134"/>
    </source>
</evidence>
<organism evidence="11 12">
    <name type="scientific">Desulfofundulus thermosubterraneus DSM 16057</name>
    <dbReference type="NCBI Taxonomy" id="1121432"/>
    <lineage>
        <taxon>Bacteria</taxon>
        <taxon>Bacillati</taxon>
        <taxon>Bacillota</taxon>
        <taxon>Clostridia</taxon>
        <taxon>Eubacteriales</taxon>
        <taxon>Peptococcaceae</taxon>
        <taxon>Desulfofundulus</taxon>
    </lineage>
</organism>
<dbReference type="HAMAP" id="MF_00900">
    <property type="entry name" value="GTPase_HflX"/>
    <property type="match status" value="1"/>
</dbReference>
<dbReference type="SUPFAM" id="SSF52540">
    <property type="entry name" value="P-loop containing nucleoside triphosphate hydrolases"/>
    <property type="match status" value="1"/>
</dbReference>
<evidence type="ECO:0000256" key="3">
    <source>
        <dbReference type="ARBA" id="ARBA00022741"/>
    </source>
</evidence>
<dbReference type="InterPro" id="IPR006073">
    <property type="entry name" value="GTP-bd"/>
</dbReference>
<keyword evidence="9" id="KW-0175">Coiled coil</keyword>
<dbReference type="EMBL" id="FQZM01000020">
    <property type="protein sequence ID" value="SHJ13217.1"/>
    <property type="molecule type" value="Genomic_DNA"/>
</dbReference>
<sequence>MFQKVFEGLVRMQKLPGYEKVLLVSLQLPHEDEREVEESLEELARLADTAGARVVGRVVQRARRPDPATFLGRGKVRDEIAPACRELGVELVICDHELSPAQVRNLEEELGVRVIDRTQLILDIFARRARTREGKLQVELAQLEYLYPRLAGKGIELSRLGGGIGTRGPGETKLETDRRRIKRRITELRRELDEVRRHRTLLRTRRQDVPVTLVSLVGYTNAGKSTLLNALTGAGVPAEDKLFATLDPTTRRLVLPNNEVVLLTDTVGFIRRLPHHLVAAFRATLEEVTEADLLLHVVDVSNPDYPDQVKAVEDVLASLGAGEKPTILVFNKVDRLTAEEPWLVPPGRPAVAVSALTGRGLDELRRLIMDVLKDQRVRREFLVPYQRGDVLNLLYEKGEVLSREYTPEGVRLEVELGAVWASRAAARLGKDNPGRISG</sequence>
<keyword evidence="2 8" id="KW-0479">Metal-binding</keyword>
<dbReference type="STRING" id="1121432.SAMN02745219_01825"/>
<accession>A0A1M6GTI5</accession>
<comment type="subunit">
    <text evidence="6">Monomer. Associates with the 50S ribosomal subunit.</text>
</comment>
<dbReference type="PROSITE" id="PS51705">
    <property type="entry name" value="G_HFLX"/>
    <property type="match status" value="1"/>
</dbReference>
<comment type="similarity">
    <text evidence="6">Belongs to the TRAFAC class OBG-HflX-like GTPase superfamily. HflX GTPase family.</text>
</comment>
<dbReference type="Pfam" id="PF16360">
    <property type="entry name" value="GTP-bdg_M"/>
    <property type="match status" value="1"/>
</dbReference>
<proteinExistence type="inferred from homology"/>
<dbReference type="Gene3D" id="3.40.50.11060">
    <property type="entry name" value="GTPase HflX, N-terminal domain"/>
    <property type="match status" value="1"/>
</dbReference>
<keyword evidence="3 6" id="KW-0547">Nucleotide-binding</keyword>
<reference evidence="12" key="1">
    <citation type="submission" date="2016-11" db="EMBL/GenBank/DDBJ databases">
        <authorList>
            <person name="Varghese N."/>
            <person name="Submissions S."/>
        </authorList>
    </citation>
    <scope>NUCLEOTIDE SEQUENCE [LARGE SCALE GENOMIC DNA]</scope>
    <source>
        <strain evidence="12">DSM 16057</strain>
    </source>
</reference>
<keyword evidence="4 8" id="KW-0460">Magnesium</keyword>
<dbReference type="Gene3D" id="6.10.250.2860">
    <property type="match status" value="1"/>
</dbReference>
<dbReference type="InterPro" id="IPR032305">
    <property type="entry name" value="GTP-bd_M"/>
</dbReference>
<dbReference type="NCBIfam" id="TIGR03156">
    <property type="entry name" value="GTP_HflX"/>
    <property type="match status" value="1"/>
</dbReference>
<dbReference type="InterPro" id="IPR016496">
    <property type="entry name" value="GTPase_HflX"/>
</dbReference>
<keyword evidence="1 6" id="KW-0963">Cytoplasm</keyword>
<evidence type="ECO:0000313" key="11">
    <source>
        <dbReference type="EMBL" id="SHJ13217.1"/>
    </source>
</evidence>
<dbReference type="GO" id="GO:0005525">
    <property type="term" value="F:GTP binding"/>
    <property type="evidence" value="ECO:0007669"/>
    <property type="project" value="UniProtKB-UniRule"/>
</dbReference>
<dbReference type="PANTHER" id="PTHR10229">
    <property type="entry name" value="GTP-BINDING PROTEIN HFLX"/>
    <property type="match status" value="1"/>
</dbReference>
<feature type="binding site" evidence="7">
    <location>
        <begin position="265"/>
        <end position="268"/>
    </location>
    <ligand>
        <name>GTP</name>
        <dbReference type="ChEBI" id="CHEBI:37565"/>
    </ligand>
</feature>
<gene>
    <name evidence="6" type="primary">hflX</name>
    <name evidence="11" type="ORF">SAMN02745219_01825</name>
</gene>
<feature type="coiled-coil region" evidence="9">
    <location>
        <begin position="171"/>
        <end position="205"/>
    </location>
</feature>
<evidence type="ECO:0000256" key="8">
    <source>
        <dbReference type="PIRSR" id="PIRSR006809-2"/>
    </source>
</evidence>
<dbReference type="PIRSF" id="PIRSF006809">
    <property type="entry name" value="GTP-binding_hflX_prd"/>
    <property type="match status" value="1"/>
</dbReference>
<feature type="binding site" evidence="8">
    <location>
        <position position="245"/>
    </location>
    <ligand>
        <name>Mg(2+)</name>
        <dbReference type="ChEBI" id="CHEBI:18420"/>
    </ligand>
</feature>
<feature type="domain" description="Hflx-type G" evidence="10">
    <location>
        <begin position="212"/>
        <end position="376"/>
    </location>
</feature>
<keyword evidence="5 6" id="KW-0342">GTP-binding</keyword>
<dbReference type="FunFam" id="3.40.50.11060:FF:000001">
    <property type="entry name" value="GTPase HflX"/>
    <property type="match status" value="1"/>
</dbReference>
<dbReference type="Pfam" id="PF01926">
    <property type="entry name" value="MMR_HSR1"/>
    <property type="match status" value="1"/>
</dbReference>
<dbReference type="Gene3D" id="3.40.50.300">
    <property type="entry name" value="P-loop containing nucleotide triphosphate hydrolases"/>
    <property type="match status" value="1"/>
</dbReference>
<dbReference type="Proteomes" id="UP000184529">
    <property type="component" value="Unassembled WGS sequence"/>
</dbReference>
<feature type="binding site" evidence="7">
    <location>
        <begin position="331"/>
        <end position="334"/>
    </location>
    <ligand>
        <name>GTP</name>
        <dbReference type="ChEBI" id="CHEBI:37565"/>
    </ligand>
</feature>
<evidence type="ECO:0000259" key="10">
    <source>
        <dbReference type="PROSITE" id="PS51705"/>
    </source>
</evidence>
<evidence type="ECO:0000256" key="7">
    <source>
        <dbReference type="PIRSR" id="PIRSR006809-1"/>
    </source>
</evidence>
<evidence type="ECO:0000256" key="2">
    <source>
        <dbReference type="ARBA" id="ARBA00022723"/>
    </source>
</evidence>
<dbReference type="GO" id="GO:0003924">
    <property type="term" value="F:GTPase activity"/>
    <property type="evidence" value="ECO:0007669"/>
    <property type="project" value="UniProtKB-UniRule"/>
</dbReference>